<sequence>MKLKYFFIVSSLFLASLNIQAQSKVGTVNIDLILSKMPELTQVQHMLDKYGKELSSAYEDKIASYKVKIEKYKEGETTNSDVMKKTLQQEIIALENDINKFKNNGVKLTQIRKDELLRPLYQKISDMVQTVAKEQNYSQILTTDGNEFAYADEKFDITKTVMNKLGLKTE</sequence>
<dbReference type="EMBL" id="JBHTJM010000009">
    <property type="protein sequence ID" value="MFD0964464.1"/>
    <property type="molecule type" value="Genomic_DNA"/>
</dbReference>
<name>A0ABW3I3L4_9FLAO</name>
<evidence type="ECO:0000313" key="4">
    <source>
        <dbReference type="EMBL" id="MFD0964464.1"/>
    </source>
</evidence>
<organism evidence="4 5">
    <name type="scientific">Pseudofulvibacter geojedonensis</name>
    <dbReference type="NCBI Taxonomy" id="1123758"/>
    <lineage>
        <taxon>Bacteria</taxon>
        <taxon>Pseudomonadati</taxon>
        <taxon>Bacteroidota</taxon>
        <taxon>Flavobacteriia</taxon>
        <taxon>Flavobacteriales</taxon>
        <taxon>Flavobacteriaceae</taxon>
        <taxon>Pseudofulvibacter</taxon>
    </lineage>
</organism>
<dbReference type="PANTHER" id="PTHR35089:SF1">
    <property type="entry name" value="CHAPERONE PROTEIN SKP"/>
    <property type="match status" value="1"/>
</dbReference>
<proteinExistence type="inferred from homology"/>
<dbReference type="Pfam" id="PF03938">
    <property type="entry name" value="OmpH"/>
    <property type="match status" value="1"/>
</dbReference>
<evidence type="ECO:0000313" key="5">
    <source>
        <dbReference type="Proteomes" id="UP001596997"/>
    </source>
</evidence>
<keyword evidence="2 3" id="KW-0732">Signal</keyword>
<dbReference type="InterPro" id="IPR024930">
    <property type="entry name" value="Skp_dom_sf"/>
</dbReference>
<evidence type="ECO:0000256" key="1">
    <source>
        <dbReference type="ARBA" id="ARBA00009091"/>
    </source>
</evidence>
<dbReference type="PANTHER" id="PTHR35089">
    <property type="entry name" value="CHAPERONE PROTEIN SKP"/>
    <property type="match status" value="1"/>
</dbReference>
<evidence type="ECO:0000256" key="2">
    <source>
        <dbReference type="ARBA" id="ARBA00022729"/>
    </source>
</evidence>
<evidence type="ECO:0000256" key="3">
    <source>
        <dbReference type="SAM" id="SignalP"/>
    </source>
</evidence>
<dbReference type="Proteomes" id="UP001596997">
    <property type="component" value="Unassembled WGS sequence"/>
</dbReference>
<accession>A0ABW3I3L4</accession>
<gene>
    <name evidence="4" type="ORF">ACFQ1O_10650</name>
</gene>
<dbReference type="InterPro" id="IPR005632">
    <property type="entry name" value="Chaperone_Skp"/>
</dbReference>
<dbReference type="RefSeq" id="WP_377716009.1">
    <property type="nucleotide sequence ID" value="NZ_JBHTJM010000009.1"/>
</dbReference>
<comment type="caution">
    <text evidence="4">The sequence shown here is derived from an EMBL/GenBank/DDBJ whole genome shotgun (WGS) entry which is preliminary data.</text>
</comment>
<feature type="signal peptide" evidence="3">
    <location>
        <begin position="1"/>
        <end position="21"/>
    </location>
</feature>
<feature type="chain" id="PRO_5046361264" evidence="3">
    <location>
        <begin position="22"/>
        <end position="170"/>
    </location>
</feature>
<dbReference type="Gene3D" id="3.30.910.20">
    <property type="entry name" value="Skp domain"/>
    <property type="match status" value="1"/>
</dbReference>
<dbReference type="SUPFAM" id="SSF111384">
    <property type="entry name" value="OmpH-like"/>
    <property type="match status" value="1"/>
</dbReference>
<reference evidence="5" key="1">
    <citation type="journal article" date="2019" name="Int. J. Syst. Evol. Microbiol.">
        <title>The Global Catalogue of Microorganisms (GCM) 10K type strain sequencing project: providing services to taxonomists for standard genome sequencing and annotation.</title>
        <authorList>
            <consortium name="The Broad Institute Genomics Platform"/>
            <consortium name="The Broad Institute Genome Sequencing Center for Infectious Disease"/>
            <person name="Wu L."/>
            <person name="Ma J."/>
        </authorList>
    </citation>
    <scope>NUCLEOTIDE SEQUENCE [LARGE SCALE GENOMIC DNA]</scope>
    <source>
        <strain evidence="5">CCUG 62114</strain>
    </source>
</reference>
<protein>
    <submittedName>
        <fullName evidence="4">OmpH family outer membrane protein</fullName>
    </submittedName>
</protein>
<comment type="similarity">
    <text evidence="1">Belongs to the Skp family.</text>
</comment>
<dbReference type="SMART" id="SM00935">
    <property type="entry name" value="OmpH"/>
    <property type="match status" value="1"/>
</dbReference>
<keyword evidence="5" id="KW-1185">Reference proteome</keyword>